<dbReference type="EMBL" id="JACHCC010000002">
    <property type="protein sequence ID" value="MBB6498873.1"/>
    <property type="molecule type" value="Genomic_DNA"/>
</dbReference>
<comment type="caution">
    <text evidence="2">The sequence shown here is derived from an EMBL/GenBank/DDBJ whole genome shotgun (WGS) entry which is preliminary data.</text>
</comment>
<keyword evidence="1" id="KW-0732">Signal</keyword>
<evidence type="ECO:0000313" key="3">
    <source>
        <dbReference type="Proteomes" id="UP000521017"/>
    </source>
</evidence>
<dbReference type="RefSeq" id="WP_184623379.1">
    <property type="nucleotide sequence ID" value="NZ_JACHCC010000002.1"/>
</dbReference>
<dbReference type="AlphaFoldDB" id="A0A7X0MIX5"/>
<name>A0A7X0MIX5_9SPHI</name>
<feature type="signal peptide" evidence="1">
    <location>
        <begin position="1"/>
        <end position="19"/>
    </location>
</feature>
<gene>
    <name evidence="2" type="ORF">HDF25_001010</name>
</gene>
<evidence type="ECO:0000256" key="1">
    <source>
        <dbReference type="SAM" id="SignalP"/>
    </source>
</evidence>
<organism evidence="2 3">
    <name type="scientific">Pedobacter cryoconitis</name>
    <dbReference type="NCBI Taxonomy" id="188932"/>
    <lineage>
        <taxon>Bacteria</taxon>
        <taxon>Pseudomonadati</taxon>
        <taxon>Bacteroidota</taxon>
        <taxon>Sphingobacteriia</taxon>
        <taxon>Sphingobacteriales</taxon>
        <taxon>Sphingobacteriaceae</taxon>
        <taxon>Pedobacter</taxon>
    </lineage>
</organism>
<proteinExistence type="predicted"/>
<evidence type="ECO:0000313" key="2">
    <source>
        <dbReference type="EMBL" id="MBB6498873.1"/>
    </source>
</evidence>
<accession>A0A7X0MIX5</accession>
<reference evidence="2 3" key="1">
    <citation type="submission" date="2020-08" db="EMBL/GenBank/DDBJ databases">
        <title>Genomic Encyclopedia of Type Strains, Phase IV (KMG-V): Genome sequencing to study the core and pangenomes of soil and plant-associated prokaryotes.</title>
        <authorList>
            <person name="Whitman W."/>
        </authorList>
    </citation>
    <scope>NUCLEOTIDE SEQUENCE [LARGE SCALE GENOMIC DNA]</scope>
    <source>
        <strain evidence="2 3">M2T3</strain>
    </source>
</reference>
<feature type="chain" id="PRO_5031289080" description="Endosialidase-like protein" evidence="1">
    <location>
        <begin position="20"/>
        <end position="334"/>
    </location>
</feature>
<protein>
    <recommendedName>
        <fullName evidence="4">Endosialidase-like protein</fullName>
    </recommendedName>
</protein>
<sequence length="334" mass="36221">MKKQILIGLISLSYLSVNAQIYTPGGNIQGNSGNNNIGIGTATPNASLHINTATANLLVENSGIEGATMTVHSGRFNRPAMAVFKQAGTEYWNTGILYDESGNQKYSIGTTQSLASSKFTIQPNGNIGLGTNSPLYKLQLGDFSNTDNLKVGLPGVYNFEQVLLGQYGNGATGLEFISHSNNLTSYGVRLFSSVDSGVSGLLFQTANPSASYPGLNYITRMAVNVDGNVGIGTITPAYKLDVIGTIRAREVKVDMNGADFVFENDYKPMPLEELEKFIKTQKHLPEIAPAKEMQEKGTNLSELNTKLLQKIEEMTIYIIEQNKRILALEKAVHQ</sequence>
<dbReference type="Proteomes" id="UP000521017">
    <property type="component" value="Unassembled WGS sequence"/>
</dbReference>
<evidence type="ECO:0008006" key="4">
    <source>
        <dbReference type="Google" id="ProtNLM"/>
    </source>
</evidence>